<feature type="transmembrane region" description="Helical" evidence="2">
    <location>
        <begin position="240"/>
        <end position="259"/>
    </location>
</feature>
<keyword evidence="2" id="KW-0812">Transmembrane</keyword>
<sequence>MGWTRSFHGKARVMECLLSISPACRDFLFLTPSTSPLLPSRSKNLSIRTLPYRVARKRIGRRIITDTIVAAAAVAAEAEAHTTRAAAPNQTSNEPTSERGVQILSVSVPTTGTPPPPPPPLPVATENPVLEKDAKQGPKSTPQDLRLRLFSRHHCELGLAGLGLLGPAAFFCLAIHAAYFLFGILLVVALHFTRSTANNAYPFSPLPPALAQACCSYNCRPSPDAAHLQSLLRLSTRHRFRLPLLYSLILYILFFRFLLAPSTLDLRFSLSSPLNRQQFIAVFDSLHRSYLASHGFRLLFSFSSFRKEAALLDNPLKRSTRFRHPNYQPPHRSFKPSFAAYLEQRRNQRSAHLSSVQRTRYLAH</sequence>
<accession>A0A010RT52</accession>
<protein>
    <submittedName>
        <fullName evidence="3">Uncharacterized protein</fullName>
    </submittedName>
</protein>
<keyword evidence="2" id="KW-0472">Membrane</keyword>
<gene>
    <name evidence="3" type="ORF">CFIO01_01463</name>
</gene>
<reference evidence="3 4" key="1">
    <citation type="submission" date="2014-02" db="EMBL/GenBank/DDBJ databases">
        <title>The genome sequence of Colletotrichum fioriniae PJ7.</title>
        <authorList>
            <person name="Baroncelli R."/>
            <person name="Thon M.R."/>
        </authorList>
    </citation>
    <scope>NUCLEOTIDE SEQUENCE [LARGE SCALE GENOMIC DNA]</scope>
    <source>
        <strain evidence="3 4">PJ7</strain>
    </source>
</reference>
<feature type="transmembrane region" description="Helical" evidence="2">
    <location>
        <begin position="157"/>
        <end position="190"/>
    </location>
</feature>
<feature type="compositionally biased region" description="Pro residues" evidence="1">
    <location>
        <begin position="112"/>
        <end position="122"/>
    </location>
</feature>
<keyword evidence="2" id="KW-1133">Transmembrane helix</keyword>
<evidence type="ECO:0000256" key="1">
    <source>
        <dbReference type="SAM" id="MobiDB-lite"/>
    </source>
</evidence>
<feature type="region of interest" description="Disordered" evidence="1">
    <location>
        <begin position="107"/>
        <end position="126"/>
    </location>
</feature>
<evidence type="ECO:0000313" key="4">
    <source>
        <dbReference type="Proteomes" id="UP000020467"/>
    </source>
</evidence>
<comment type="caution">
    <text evidence="3">The sequence shown here is derived from an EMBL/GenBank/DDBJ whole genome shotgun (WGS) entry which is preliminary data.</text>
</comment>
<dbReference type="EMBL" id="JARH01000222">
    <property type="protein sequence ID" value="EXF83736.1"/>
    <property type="molecule type" value="Genomic_DNA"/>
</dbReference>
<dbReference type="KEGG" id="cfj:CFIO01_01463"/>
<evidence type="ECO:0000256" key="2">
    <source>
        <dbReference type="SAM" id="Phobius"/>
    </source>
</evidence>
<proteinExistence type="predicted"/>
<dbReference type="Proteomes" id="UP000020467">
    <property type="component" value="Unassembled WGS sequence"/>
</dbReference>
<organism evidence="3 4">
    <name type="scientific">Colletotrichum fioriniae PJ7</name>
    <dbReference type="NCBI Taxonomy" id="1445577"/>
    <lineage>
        <taxon>Eukaryota</taxon>
        <taxon>Fungi</taxon>
        <taxon>Dikarya</taxon>
        <taxon>Ascomycota</taxon>
        <taxon>Pezizomycotina</taxon>
        <taxon>Sordariomycetes</taxon>
        <taxon>Hypocreomycetidae</taxon>
        <taxon>Glomerellales</taxon>
        <taxon>Glomerellaceae</taxon>
        <taxon>Colletotrichum</taxon>
        <taxon>Colletotrichum acutatum species complex</taxon>
    </lineage>
</organism>
<dbReference type="AlphaFoldDB" id="A0A010RT52"/>
<keyword evidence="4" id="KW-1185">Reference proteome</keyword>
<evidence type="ECO:0000313" key="3">
    <source>
        <dbReference type="EMBL" id="EXF83736.1"/>
    </source>
</evidence>
<dbReference type="HOGENOM" id="CLU_760783_0_0_1"/>
<name>A0A010RT52_9PEZI</name>